<keyword evidence="1" id="KW-0732">Signal</keyword>
<evidence type="ECO:0000256" key="1">
    <source>
        <dbReference type="SAM" id="SignalP"/>
    </source>
</evidence>
<comment type="caution">
    <text evidence="2">The sequence shown here is derived from an EMBL/GenBank/DDBJ whole genome shotgun (WGS) entry which is preliminary data.</text>
</comment>
<dbReference type="EMBL" id="JAACJO010000007">
    <property type="protein sequence ID" value="KAF5356256.1"/>
    <property type="molecule type" value="Genomic_DNA"/>
</dbReference>
<organism evidence="2 3">
    <name type="scientific">Leucocoprinus leucothites</name>
    <dbReference type="NCBI Taxonomy" id="201217"/>
    <lineage>
        <taxon>Eukaryota</taxon>
        <taxon>Fungi</taxon>
        <taxon>Dikarya</taxon>
        <taxon>Basidiomycota</taxon>
        <taxon>Agaricomycotina</taxon>
        <taxon>Agaricomycetes</taxon>
        <taxon>Agaricomycetidae</taxon>
        <taxon>Agaricales</taxon>
        <taxon>Agaricineae</taxon>
        <taxon>Agaricaceae</taxon>
        <taxon>Leucocoprinus</taxon>
    </lineage>
</organism>
<keyword evidence="3" id="KW-1185">Reference proteome</keyword>
<evidence type="ECO:0000313" key="3">
    <source>
        <dbReference type="Proteomes" id="UP000559027"/>
    </source>
</evidence>
<proteinExistence type="predicted"/>
<name>A0A8H5D9V0_9AGAR</name>
<feature type="signal peptide" evidence="1">
    <location>
        <begin position="1"/>
        <end position="25"/>
    </location>
</feature>
<dbReference type="OrthoDB" id="3060346at2759"/>
<evidence type="ECO:0000313" key="2">
    <source>
        <dbReference type="EMBL" id="KAF5356256.1"/>
    </source>
</evidence>
<dbReference type="AlphaFoldDB" id="A0A8H5D9V0"/>
<protein>
    <submittedName>
        <fullName evidence="2">Uncharacterized protein</fullName>
    </submittedName>
</protein>
<accession>A0A8H5D9V0</accession>
<gene>
    <name evidence="2" type="ORF">D9756_004347</name>
</gene>
<dbReference type="Proteomes" id="UP000559027">
    <property type="component" value="Unassembled WGS sequence"/>
</dbReference>
<sequence length="484" mass="53453">MGARCPAIYFRIYCAWLVFRDICVSLVCKLSPITWSRSSRSGEEIPLPATSSNGRPFLVNLTFPIPLFTKDPSHGTGFEASQRRLGRSVRLQKAAFWAPKRCTTPLLPFHTIPGYSDDEDEIMILAAPKQPWDESCDFSPPSSPSLSLHTPLSTSNALHTADPFVSHGDSFYTPPGRMGLLSSPFAKVSDDISLMNQLSIKPDLTTLAFDTLHKHPDGPRQFCGCKNPCSNYVSISPTLETFPTTGSNNMRNELLSSDAQQKRNIGSQHLPEPPARRTMLENSVLGGLELVLPELSLELWQQDLDASETSGPTISTTELKPEKVIAKPPQTFRRSDVYDSWMSSWCFRPAILRSPNVPLPGILASSSPKLGLEFLPSSTSSPRVSTRNTGLCDSGFVFEQLRPHGLTYHSPFGISSRNSRVLSGMNKLQNLRELLVILDQTMATSAVSHTSRLSSGRDKWRDLDWEDTGSVWRLGSEAIAGRAF</sequence>
<reference evidence="2 3" key="1">
    <citation type="journal article" date="2020" name="ISME J.">
        <title>Uncovering the hidden diversity of litter-decomposition mechanisms in mushroom-forming fungi.</title>
        <authorList>
            <person name="Floudas D."/>
            <person name="Bentzer J."/>
            <person name="Ahren D."/>
            <person name="Johansson T."/>
            <person name="Persson P."/>
            <person name="Tunlid A."/>
        </authorList>
    </citation>
    <scope>NUCLEOTIDE SEQUENCE [LARGE SCALE GENOMIC DNA]</scope>
    <source>
        <strain evidence="2 3">CBS 146.42</strain>
    </source>
</reference>
<feature type="chain" id="PRO_5034809195" evidence="1">
    <location>
        <begin position="26"/>
        <end position="484"/>
    </location>
</feature>